<keyword evidence="2" id="KW-1133">Transmembrane helix</keyword>
<comment type="similarity">
    <text evidence="1">Belongs to the UPF0177 family.</text>
</comment>
<dbReference type="Proteomes" id="UP000449209">
    <property type="component" value="Unassembled WGS sequence"/>
</dbReference>
<gene>
    <name evidence="4" type="ORF">GB993_05270</name>
</gene>
<feature type="domain" description="CAAX prenyl protease 2/Lysostaphin resistance protein A-like" evidence="3">
    <location>
        <begin position="137"/>
        <end position="225"/>
    </location>
</feature>
<proteinExistence type="inferred from homology"/>
<dbReference type="InterPro" id="IPR052710">
    <property type="entry name" value="CAAX_protease"/>
</dbReference>
<sequence>MEVPMTNDNRPFLFSWLPRVLEVASLWIMVQLPPTILAFASKTTFANASGYILLTAFWGSFLLCIWIAYRRFRHWSGERLFHDFKLRDIGVAILAYLAIIFSEAILMRLQQVLYHTQSTENNQAISSIMKTSPVAMVGFGVSAVLLTPFLEELVFRGVITNIFFKRNNLWAKVLLSGVLFSSGHISGNPISFLLYFMMGAILAFTYQKTHKQFNSVMVHFMINAVAITQLLSMMH</sequence>
<dbReference type="GO" id="GO:0006508">
    <property type="term" value="P:proteolysis"/>
    <property type="evidence" value="ECO:0007669"/>
    <property type="project" value="UniProtKB-KW"/>
</dbReference>
<evidence type="ECO:0000256" key="1">
    <source>
        <dbReference type="ARBA" id="ARBA00009067"/>
    </source>
</evidence>
<keyword evidence="4" id="KW-0645">Protease</keyword>
<keyword evidence="2" id="KW-0812">Transmembrane</keyword>
<dbReference type="GO" id="GO:0004175">
    <property type="term" value="F:endopeptidase activity"/>
    <property type="evidence" value="ECO:0007669"/>
    <property type="project" value="UniProtKB-ARBA"/>
</dbReference>
<accession>A0A6N9I2F9</accession>
<dbReference type="GO" id="GO:0080120">
    <property type="term" value="P:CAAX-box protein maturation"/>
    <property type="evidence" value="ECO:0007669"/>
    <property type="project" value="UniProtKB-ARBA"/>
</dbReference>
<feature type="transmembrane region" description="Helical" evidence="2">
    <location>
        <begin position="216"/>
        <end position="234"/>
    </location>
</feature>
<evidence type="ECO:0000259" key="3">
    <source>
        <dbReference type="Pfam" id="PF02517"/>
    </source>
</evidence>
<evidence type="ECO:0000313" key="4">
    <source>
        <dbReference type="EMBL" id="MYV16924.1"/>
    </source>
</evidence>
<keyword evidence="4" id="KW-0378">Hydrolase</keyword>
<feature type="transmembrane region" description="Helical" evidence="2">
    <location>
        <begin position="20"/>
        <end position="39"/>
    </location>
</feature>
<dbReference type="AlphaFoldDB" id="A0A6N9I2F9"/>
<evidence type="ECO:0000313" key="5">
    <source>
        <dbReference type="Proteomes" id="UP000449209"/>
    </source>
</evidence>
<feature type="transmembrane region" description="Helical" evidence="2">
    <location>
        <begin position="51"/>
        <end position="69"/>
    </location>
</feature>
<comment type="caution">
    <text evidence="4">The sequence shown here is derived from an EMBL/GenBank/DDBJ whole genome shotgun (WGS) entry which is preliminary data.</text>
</comment>
<evidence type="ECO:0000256" key="2">
    <source>
        <dbReference type="SAM" id="Phobius"/>
    </source>
</evidence>
<dbReference type="PANTHER" id="PTHR36435:SF1">
    <property type="entry name" value="CAAX AMINO TERMINAL PROTEASE FAMILY PROTEIN"/>
    <property type="match status" value="1"/>
</dbReference>
<keyword evidence="4" id="KW-0482">Metalloprotease</keyword>
<protein>
    <submittedName>
        <fullName evidence="4">CPBP family intramembrane metalloprotease</fullName>
    </submittedName>
</protein>
<feature type="transmembrane region" description="Helical" evidence="2">
    <location>
        <begin position="89"/>
        <end position="107"/>
    </location>
</feature>
<dbReference type="GO" id="GO:0008237">
    <property type="term" value="F:metallopeptidase activity"/>
    <property type="evidence" value="ECO:0007669"/>
    <property type="project" value="UniProtKB-KW"/>
</dbReference>
<feature type="transmembrane region" description="Helical" evidence="2">
    <location>
        <begin position="185"/>
        <end position="204"/>
    </location>
</feature>
<name>A0A6N9I2F9_9LACO</name>
<dbReference type="Pfam" id="PF02517">
    <property type="entry name" value="Rce1-like"/>
    <property type="match status" value="1"/>
</dbReference>
<reference evidence="4 5" key="1">
    <citation type="journal article" date="2019" name="Appl. Environ. Microbiol.">
        <title>Genetic determinants of hydroxycinnamic acid metabolism in heterofermentative lactobacilli.</title>
        <authorList>
            <person name="Gaur G."/>
            <person name="Oh J.H."/>
            <person name="Filannino P."/>
            <person name="Gobbetti M."/>
            <person name="van Pijkeren J.P."/>
            <person name="Ganzle M.G."/>
        </authorList>
    </citation>
    <scope>NUCLEOTIDE SEQUENCE [LARGE SCALE GENOMIC DNA]</scope>
    <source>
        <strain evidence="4 5">C5</strain>
    </source>
</reference>
<dbReference type="InterPro" id="IPR003675">
    <property type="entry name" value="Rce1/LyrA-like_dom"/>
</dbReference>
<dbReference type="EMBL" id="WEZQ01000005">
    <property type="protein sequence ID" value="MYV16924.1"/>
    <property type="molecule type" value="Genomic_DNA"/>
</dbReference>
<keyword evidence="2" id="KW-0472">Membrane</keyword>
<organism evidence="4 5">
    <name type="scientific">Furfurilactobacillus milii</name>
    <dbReference type="NCBI Taxonomy" id="2888272"/>
    <lineage>
        <taxon>Bacteria</taxon>
        <taxon>Bacillati</taxon>
        <taxon>Bacillota</taxon>
        <taxon>Bacilli</taxon>
        <taxon>Lactobacillales</taxon>
        <taxon>Lactobacillaceae</taxon>
        <taxon>Furfurilactobacillus</taxon>
    </lineage>
</organism>
<dbReference type="PANTHER" id="PTHR36435">
    <property type="entry name" value="SLR1288 PROTEIN"/>
    <property type="match status" value="1"/>
</dbReference>
<feature type="transmembrane region" description="Helical" evidence="2">
    <location>
        <begin position="128"/>
        <end position="150"/>
    </location>
</feature>